<keyword evidence="6 9" id="KW-0812">Transmembrane</keyword>
<dbReference type="NCBIfam" id="NF002493">
    <property type="entry name" value="PRK01816.1"/>
    <property type="match status" value="1"/>
</dbReference>
<feature type="transmembrane region" description="Helical" evidence="9">
    <location>
        <begin position="33"/>
        <end position="57"/>
    </location>
</feature>
<evidence type="ECO:0000256" key="9">
    <source>
        <dbReference type="SAM" id="Phobius"/>
    </source>
</evidence>
<evidence type="ECO:0000256" key="7">
    <source>
        <dbReference type="ARBA" id="ARBA00022989"/>
    </source>
</evidence>
<comment type="subcellular location">
    <subcellularLocation>
        <location evidence="1">Cell inner membrane</location>
        <topology evidence="1">Multi-pass membrane protein</topology>
    </subcellularLocation>
</comment>
<keyword evidence="4" id="KW-1003">Cell membrane</keyword>
<dbReference type="RefSeq" id="WP_120355519.1">
    <property type="nucleotide sequence ID" value="NZ_RAQO01000007.1"/>
</dbReference>
<evidence type="ECO:0000313" key="10">
    <source>
        <dbReference type="EMBL" id="RKF17494.1"/>
    </source>
</evidence>
<evidence type="ECO:0000256" key="6">
    <source>
        <dbReference type="ARBA" id="ARBA00022692"/>
    </source>
</evidence>
<evidence type="ECO:0000256" key="5">
    <source>
        <dbReference type="ARBA" id="ARBA00022519"/>
    </source>
</evidence>
<organism evidence="10 11">
    <name type="scientific">Alginatibacterium sediminis</name>
    <dbReference type="NCBI Taxonomy" id="2164068"/>
    <lineage>
        <taxon>Bacteria</taxon>
        <taxon>Pseudomonadati</taxon>
        <taxon>Pseudomonadota</taxon>
        <taxon>Gammaproteobacteria</taxon>
        <taxon>Alteromonadales</taxon>
        <taxon>Alteromonadaceae</taxon>
        <taxon>Alginatibacterium</taxon>
    </lineage>
</organism>
<comment type="caution">
    <text evidence="10">The sequence shown here is derived from an EMBL/GenBank/DDBJ whole genome shotgun (WGS) entry which is preliminary data.</text>
</comment>
<dbReference type="Pfam" id="PF04217">
    <property type="entry name" value="DUF412"/>
    <property type="match status" value="1"/>
</dbReference>
<dbReference type="GO" id="GO:0005886">
    <property type="term" value="C:plasma membrane"/>
    <property type="evidence" value="ECO:0007669"/>
    <property type="project" value="UniProtKB-SubCell"/>
</dbReference>
<sequence>MTKLAAILKDGQRYMKAWPKEAVLSSMFPESRVIFATSLAIKTMPAIAVATVTLPFIGHQDELLPQAMMMATVLFFMPLQGLYWLGSRANENLPPSLANWYRDMHQKLSAAGESVPKVSTRPRYFDLASVLRQAFERFDKGFVLDQEN</sequence>
<accession>A0A420E9Z1</accession>
<dbReference type="EMBL" id="RAQO01000007">
    <property type="protein sequence ID" value="RKF17494.1"/>
    <property type="molecule type" value="Genomic_DNA"/>
</dbReference>
<protein>
    <recommendedName>
        <fullName evidence="3">UPF0208 membrane protein YfbV</fullName>
    </recommendedName>
</protein>
<reference evidence="10 11" key="1">
    <citation type="submission" date="2018-09" db="EMBL/GenBank/DDBJ databases">
        <authorList>
            <person name="Wang Z."/>
        </authorList>
    </citation>
    <scope>NUCLEOTIDE SEQUENCE [LARGE SCALE GENOMIC DNA]</scope>
    <source>
        <strain evidence="10 11">ALS 81</strain>
    </source>
</reference>
<evidence type="ECO:0000256" key="8">
    <source>
        <dbReference type="ARBA" id="ARBA00023136"/>
    </source>
</evidence>
<keyword evidence="7 9" id="KW-1133">Transmembrane helix</keyword>
<dbReference type="OrthoDB" id="7066670at2"/>
<proteinExistence type="inferred from homology"/>
<dbReference type="Proteomes" id="UP000286482">
    <property type="component" value="Unassembled WGS sequence"/>
</dbReference>
<evidence type="ECO:0000256" key="1">
    <source>
        <dbReference type="ARBA" id="ARBA00004429"/>
    </source>
</evidence>
<dbReference type="AlphaFoldDB" id="A0A420E9Z1"/>
<gene>
    <name evidence="10" type="ORF">DBZ36_13700</name>
</gene>
<evidence type="ECO:0000313" key="11">
    <source>
        <dbReference type="Proteomes" id="UP000286482"/>
    </source>
</evidence>
<evidence type="ECO:0000256" key="2">
    <source>
        <dbReference type="ARBA" id="ARBA00009474"/>
    </source>
</evidence>
<keyword evidence="11" id="KW-1185">Reference proteome</keyword>
<evidence type="ECO:0000256" key="3">
    <source>
        <dbReference type="ARBA" id="ARBA00018831"/>
    </source>
</evidence>
<dbReference type="InterPro" id="IPR007334">
    <property type="entry name" value="UPF0208"/>
</dbReference>
<feature type="transmembrane region" description="Helical" evidence="9">
    <location>
        <begin position="63"/>
        <end position="85"/>
    </location>
</feature>
<name>A0A420E9Z1_9ALTE</name>
<keyword evidence="5" id="KW-0997">Cell inner membrane</keyword>
<evidence type="ECO:0000256" key="4">
    <source>
        <dbReference type="ARBA" id="ARBA00022475"/>
    </source>
</evidence>
<keyword evidence="8 9" id="KW-0472">Membrane</keyword>
<comment type="similarity">
    <text evidence="2">Belongs to the UPF0208 family.</text>
</comment>